<dbReference type="AlphaFoldDB" id="A0A5D4T243"/>
<dbReference type="Proteomes" id="UP000324517">
    <property type="component" value="Unassembled WGS sequence"/>
</dbReference>
<feature type="transmembrane region" description="Helical" evidence="1">
    <location>
        <begin position="77"/>
        <end position="96"/>
    </location>
</feature>
<keyword evidence="1" id="KW-0472">Membrane</keyword>
<keyword evidence="1" id="KW-1133">Transmembrane helix</keyword>
<gene>
    <name evidence="2" type="ORF">FZC75_17450</name>
</gene>
<reference evidence="2 3" key="1">
    <citation type="submission" date="2019-08" db="EMBL/GenBank/DDBJ databases">
        <title>Bacillus genomes from the desert of Cuatro Cienegas, Coahuila.</title>
        <authorList>
            <person name="Olmedo-Alvarez G."/>
        </authorList>
    </citation>
    <scope>NUCLEOTIDE SEQUENCE [LARGE SCALE GENOMIC DNA]</scope>
    <source>
        <strain evidence="2 3">CH98b_3T</strain>
    </source>
</reference>
<evidence type="ECO:0000256" key="1">
    <source>
        <dbReference type="SAM" id="Phobius"/>
    </source>
</evidence>
<dbReference type="EMBL" id="VTET01000009">
    <property type="protein sequence ID" value="TYS69339.1"/>
    <property type="molecule type" value="Genomic_DNA"/>
</dbReference>
<feature type="transmembrane region" description="Helical" evidence="1">
    <location>
        <begin position="6"/>
        <end position="27"/>
    </location>
</feature>
<feature type="transmembrane region" description="Helical" evidence="1">
    <location>
        <begin position="34"/>
        <end position="57"/>
    </location>
</feature>
<evidence type="ECO:0000313" key="2">
    <source>
        <dbReference type="EMBL" id="TYS69339.1"/>
    </source>
</evidence>
<organism evidence="2 3">
    <name type="scientific">Sutcliffiella horikoshii</name>
    <dbReference type="NCBI Taxonomy" id="79883"/>
    <lineage>
        <taxon>Bacteria</taxon>
        <taxon>Bacillati</taxon>
        <taxon>Bacillota</taxon>
        <taxon>Bacilli</taxon>
        <taxon>Bacillales</taxon>
        <taxon>Bacillaceae</taxon>
        <taxon>Sutcliffiella</taxon>
    </lineage>
</organism>
<accession>A0A5D4T243</accession>
<dbReference type="OrthoDB" id="2645556at2"/>
<name>A0A5D4T243_9BACI</name>
<evidence type="ECO:0000313" key="3">
    <source>
        <dbReference type="Proteomes" id="UP000324517"/>
    </source>
</evidence>
<comment type="caution">
    <text evidence="2">The sequence shown here is derived from an EMBL/GenBank/DDBJ whole genome shotgun (WGS) entry which is preliminary data.</text>
</comment>
<proteinExistence type="predicted"/>
<sequence>MYGENLPTWILLIYYLLFLTTFVIATTCIIRMRIVIASVFTIVLLFSVPVVSILYGIDRASDHNELEHLLFSIGQGETWAIFVAAGHLYIVVWWIIQLRKIQENRSPAQVSNHS</sequence>
<dbReference type="RefSeq" id="WP_148980194.1">
    <property type="nucleotide sequence ID" value="NZ_JBNILM010000008.1"/>
</dbReference>
<protein>
    <submittedName>
        <fullName evidence="2">Uncharacterized protein</fullName>
    </submittedName>
</protein>
<keyword evidence="1" id="KW-0812">Transmembrane</keyword>